<name>A0A1F5REU1_9BACT</name>
<gene>
    <name evidence="6" type="primary">nusB</name>
    <name evidence="8" type="ORF">A2024_01825</name>
</gene>
<dbReference type="HAMAP" id="MF_00073">
    <property type="entry name" value="NusB"/>
    <property type="match status" value="1"/>
</dbReference>
<dbReference type="Pfam" id="PF01029">
    <property type="entry name" value="NusB"/>
    <property type="match status" value="1"/>
</dbReference>
<dbReference type="InterPro" id="IPR035926">
    <property type="entry name" value="NusB-like_sf"/>
</dbReference>
<keyword evidence="4 6" id="KW-0805">Transcription regulation</keyword>
<evidence type="ECO:0000259" key="7">
    <source>
        <dbReference type="Pfam" id="PF01029"/>
    </source>
</evidence>
<dbReference type="CDD" id="cd00619">
    <property type="entry name" value="Terminator_NusB"/>
    <property type="match status" value="1"/>
</dbReference>
<dbReference type="GO" id="GO:0006353">
    <property type="term" value="P:DNA-templated transcription termination"/>
    <property type="evidence" value="ECO:0007669"/>
    <property type="project" value="UniProtKB-UniRule"/>
</dbReference>
<dbReference type="GO" id="GO:0031564">
    <property type="term" value="P:transcription antitermination"/>
    <property type="evidence" value="ECO:0007669"/>
    <property type="project" value="UniProtKB-KW"/>
</dbReference>
<dbReference type="Gene3D" id="1.10.940.10">
    <property type="entry name" value="NusB-like"/>
    <property type="match status" value="1"/>
</dbReference>
<keyword evidence="5 6" id="KW-0804">Transcription</keyword>
<dbReference type="PANTHER" id="PTHR11078">
    <property type="entry name" value="N UTILIZATION SUBSTANCE PROTEIN B-RELATED"/>
    <property type="match status" value="1"/>
</dbReference>
<dbReference type="NCBIfam" id="TIGR01951">
    <property type="entry name" value="nusB"/>
    <property type="match status" value="1"/>
</dbReference>
<feature type="domain" description="NusB/RsmB/TIM44" evidence="7">
    <location>
        <begin position="5"/>
        <end position="130"/>
    </location>
</feature>
<sequence length="139" mass="15863">MGSRRKSRELALQALYQVDLTGDLAEKALYDLKHRNPEDPEMVEFSGVLVNAVITNLDSIDRVIIKAAQNWTMDRMALIDRNIIRLGVAQLQHLEEQVPPKVAIDESIELAKKFGDEESGRFINGVLDKIFKDMEKKER</sequence>
<keyword evidence="3 6" id="KW-0694">RNA-binding</keyword>
<comment type="similarity">
    <text evidence="1 6">Belongs to the NusB family.</text>
</comment>
<comment type="function">
    <text evidence="6">Involved in transcription antitermination. Required for transcription of ribosomal RNA (rRNA) genes. Binds specifically to the boxA antiterminator sequence of the ribosomal RNA (rrn) operons.</text>
</comment>
<evidence type="ECO:0000256" key="1">
    <source>
        <dbReference type="ARBA" id="ARBA00005952"/>
    </source>
</evidence>
<reference evidence="8 9" key="1">
    <citation type="journal article" date="2016" name="Nat. Commun.">
        <title>Thousands of microbial genomes shed light on interconnected biogeochemical processes in an aquifer system.</title>
        <authorList>
            <person name="Anantharaman K."/>
            <person name="Brown C.T."/>
            <person name="Hug L.A."/>
            <person name="Sharon I."/>
            <person name="Castelle C.J."/>
            <person name="Probst A.J."/>
            <person name="Thomas B.C."/>
            <person name="Singh A."/>
            <person name="Wilkins M.J."/>
            <person name="Karaoz U."/>
            <person name="Brodie E.L."/>
            <person name="Williams K.H."/>
            <person name="Hubbard S.S."/>
            <person name="Banfield J.F."/>
        </authorList>
    </citation>
    <scope>NUCLEOTIDE SEQUENCE [LARGE SCALE GENOMIC DNA]</scope>
</reference>
<evidence type="ECO:0000256" key="3">
    <source>
        <dbReference type="ARBA" id="ARBA00022884"/>
    </source>
</evidence>
<evidence type="ECO:0000256" key="2">
    <source>
        <dbReference type="ARBA" id="ARBA00022814"/>
    </source>
</evidence>
<organism evidence="8 9">
    <name type="scientific">Candidatus Edwardsbacteria bacterium GWF2_54_11</name>
    <dbReference type="NCBI Taxonomy" id="1817851"/>
    <lineage>
        <taxon>Bacteria</taxon>
        <taxon>Candidatus Edwardsiibacteriota</taxon>
    </lineage>
</organism>
<evidence type="ECO:0000256" key="6">
    <source>
        <dbReference type="HAMAP-Rule" id="MF_00073"/>
    </source>
</evidence>
<dbReference type="InterPro" id="IPR006027">
    <property type="entry name" value="NusB_RsmB_TIM44"/>
</dbReference>
<keyword evidence="2 6" id="KW-0889">Transcription antitermination</keyword>
<dbReference type="SUPFAM" id="SSF48013">
    <property type="entry name" value="NusB-like"/>
    <property type="match status" value="1"/>
</dbReference>
<dbReference type="EMBL" id="MFFM01000027">
    <property type="protein sequence ID" value="OGF12990.1"/>
    <property type="molecule type" value="Genomic_DNA"/>
</dbReference>
<evidence type="ECO:0000256" key="4">
    <source>
        <dbReference type="ARBA" id="ARBA00023015"/>
    </source>
</evidence>
<dbReference type="InterPro" id="IPR011605">
    <property type="entry name" value="NusB_fam"/>
</dbReference>
<dbReference type="GO" id="GO:0005829">
    <property type="term" value="C:cytosol"/>
    <property type="evidence" value="ECO:0007669"/>
    <property type="project" value="TreeGrafter"/>
</dbReference>
<evidence type="ECO:0000313" key="9">
    <source>
        <dbReference type="Proteomes" id="UP000177230"/>
    </source>
</evidence>
<dbReference type="Proteomes" id="UP000177230">
    <property type="component" value="Unassembled WGS sequence"/>
</dbReference>
<dbReference type="GO" id="GO:0003723">
    <property type="term" value="F:RNA binding"/>
    <property type="evidence" value="ECO:0007669"/>
    <property type="project" value="UniProtKB-UniRule"/>
</dbReference>
<evidence type="ECO:0000256" key="5">
    <source>
        <dbReference type="ARBA" id="ARBA00023163"/>
    </source>
</evidence>
<comment type="caution">
    <text evidence="8">The sequence shown here is derived from an EMBL/GenBank/DDBJ whole genome shotgun (WGS) entry which is preliminary data.</text>
</comment>
<accession>A0A1F5REU1</accession>
<protein>
    <recommendedName>
        <fullName evidence="6">Transcription antitermination protein NusB</fullName>
    </recommendedName>
    <alternativeName>
        <fullName evidence="6">Antitermination factor NusB</fullName>
    </alternativeName>
</protein>
<proteinExistence type="inferred from homology"/>
<dbReference type="AlphaFoldDB" id="A0A1F5REU1"/>
<dbReference type="PANTHER" id="PTHR11078:SF3">
    <property type="entry name" value="ANTITERMINATION NUSB DOMAIN-CONTAINING PROTEIN"/>
    <property type="match status" value="1"/>
</dbReference>
<evidence type="ECO:0000313" key="8">
    <source>
        <dbReference type="EMBL" id="OGF12990.1"/>
    </source>
</evidence>